<dbReference type="Pfam" id="PF13424">
    <property type="entry name" value="TPR_12"/>
    <property type="match status" value="1"/>
</dbReference>
<evidence type="ECO:0000313" key="3">
    <source>
        <dbReference type="Proteomes" id="UP000635565"/>
    </source>
</evidence>
<keyword evidence="1" id="KW-0802">TPR repeat</keyword>
<feature type="repeat" description="TPR" evidence="1">
    <location>
        <begin position="148"/>
        <end position="181"/>
    </location>
</feature>
<organism evidence="2 3">
    <name type="scientific">Dictyobacter formicarum</name>
    <dbReference type="NCBI Taxonomy" id="2778368"/>
    <lineage>
        <taxon>Bacteria</taxon>
        <taxon>Bacillati</taxon>
        <taxon>Chloroflexota</taxon>
        <taxon>Ktedonobacteria</taxon>
        <taxon>Ktedonobacterales</taxon>
        <taxon>Dictyobacteraceae</taxon>
        <taxon>Dictyobacter</taxon>
    </lineage>
</organism>
<protein>
    <recommendedName>
        <fullName evidence="4">MalT-like TPR region domain-containing protein</fullName>
    </recommendedName>
</protein>
<name>A0ABQ3VDX6_9CHLR</name>
<dbReference type="Pfam" id="PF13374">
    <property type="entry name" value="TPR_10"/>
    <property type="match status" value="1"/>
</dbReference>
<dbReference type="SUPFAM" id="SSF48452">
    <property type="entry name" value="TPR-like"/>
    <property type="match status" value="1"/>
</dbReference>
<dbReference type="EMBL" id="BNJJ01000004">
    <property type="protein sequence ID" value="GHO83916.1"/>
    <property type="molecule type" value="Genomic_DNA"/>
</dbReference>
<dbReference type="Proteomes" id="UP000635565">
    <property type="component" value="Unassembled WGS sequence"/>
</dbReference>
<reference evidence="2 3" key="1">
    <citation type="journal article" date="2021" name="Int. J. Syst. Evol. Microbiol.">
        <title>Reticulibacter mediterranei gen. nov., sp. nov., within the new family Reticulibacteraceae fam. nov., and Ktedonospora formicarum gen. nov., sp. nov., Ktedonobacter robiniae sp. nov., Dictyobacter formicarum sp. nov. and Dictyobacter arantiisoli sp. nov., belonging to the class Ktedonobacteria.</title>
        <authorList>
            <person name="Yabe S."/>
            <person name="Zheng Y."/>
            <person name="Wang C.M."/>
            <person name="Sakai Y."/>
            <person name="Abe K."/>
            <person name="Yokota A."/>
            <person name="Donadio S."/>
            <person name="Cavaletti L."/>
            <person name="Monciardini P."/>
        </authorList>
    </citation>
    <scope>NUCLEOTIDE SEQUENCE [LARGE SCALE GENOMIC DNA]</scope>
    <source>
        <strain evidence="2 3">SOSP1-9</strain>
    </source>
</reference>
<dbReference type="InterPro" id="IPR019734">
    <property type="entry name" value="TPR_rpt"/>
</dbReference>
<dbReference type="PANTHER" id="PTHR10098">
    <property type="entry name" value="RAPSYN-RELATED"/>
    <property type="match status" value="1"/>
</dbReference>
<keyword evidence="3" id="KW-1185">Reference proteome</keyword>
<dbReference type="InterPro" id="IPR011990">
    <property type="entry name" value="TPR-like_helical_dom_sf"/>
</dbReference>
<evidence type="ECO:0000313" key="2">
    <source>
        <dbReference type="EMBL" id="GHO83916.1"/>
    </source>
</evidence>
<evidence type="ECO:0000256" key="1">
    <source>
        <dbReference type="PROSITE-ProRule" id="PRU00339"/>
    </source>
</evidence>
<dbReference type="RefSeq" id="WP_201361547.1">
    <property type="nucleotide sequence ID" value="NZ_BNJJ01000004.1"/>
</dbReference>
<comment type="caution">
    <text evidence="2">The sequence shown here is derived from an EMBL/GenBank/DDBJ whole genome shotgun (WGS) entry which is preliminary data.</text>
</comment>
<gene>
    <name evidence="2" type="ORF">KSZ_19220</name>
</gene>
<dbReference type="Gene3D" id="1.25.40.10">
    <property type="entry name" value="Tetratricopeptide repeat domain"/>
    <property type="match status" value="1"/>
</dbReference>
<sequence length="331" mass="37839">MALSAEEITAHYTSTLHALGEIAWSYYYQGQLDDAMKLFEQGSHLLGFPEIAVIDRARFLLRYAEFVIANYFLTNQDEELMLTIIHQAQETARHSQDQQSQATVLYLTGQMRYYQNIQKGIQDYTEARTTLQQAHKLYATLGATEGIAQILFYIGLTHEREDDEERAEAYYQQALEIARRHSYKWIISEATRHLSGLAMQKDTDLALRYALESLRLRSEIGFKRALPAAHFLVSDVYTRRNELNKALEHCQQGRQLAEEMGLRSAILMSLLTLGQIQQQQAAFEEAQSTFEAAAQLAQELHIAFAISAARESLARLASQRAQRKMDADKHN</sequence>
<evidence type="ECO:0008006" key="4">
    <source>
        <dbReference type="Google" id="ProtNLM"/>
    </source>
</evidence>
<accession>A0ABQ3VDX6</accession>
<dbReference type="PANTHER" id="PTHR10098:SF108">
    <property type="entry name" value="TETRATRICOPEPTIDE REPEAT PROTEIN 28"/>
    <property type="match status" value="1"/>
</dbReference>
<proteinExistence type="predicted"/>
<dbReference type="PROSITE" id="PS50005">
    <property type="entry name" value="TPR"/>
    <property type="match status" value="1"/>
</dbReference>
<dbReference type="SMART" id="SM00028">
    <property type="entry name" value="TPR"/>
    <property type="match status" value="4"/>
</dbReference>